<evidence type="ECO:0000256" key="4">
    <source>
        <dbReference type="ARBA" id="ARBA00023002"/>
    </source>
</evidence>
<dbReference type="InterPro" id="IPR036188">
    <property type="entry name" value="FAD/NAD-bd_sf"/>
</dbReference>
<dbReference type="EMBL" id="PPEL01000085">
    <property type="protein sequence ID" value="PNV64562.1"/>
    <property type="molecule type" value="Genomic_DNA"/>
</dbReference>
<evidence type="ECO:0000256" key="1">
    <source>
        <dbReference type="ARBA" id="ARBA00001974"/>
    </source>
</evidence>
<evidence type="ECO:0000256" key="3">
    <source>
        <dbReference type="ARBA" id="ARBA00022827"/>
    </source>
</evidence>
<dbReference type="Proteomes" id="UP000236488">
    <property type="component" value="Unassembled WGS sequence"/>
</dbReference>
<keyword evidence="7" id="KW-1185">Reference proteome</keyword>
<organism evidence="6 7">
    <name type="scientific">Rubneribacter badeniensis</name>
    <dbReference type="NCBI Taxonomy" id="2070688"/>
    <lineage>
        <taxon>Bacteria</taxon>
        <taxon>Bacillati</taxon>
        <taxon>Actinomycetota</taxon>
        <taxon>Coriobacteriia</taxon>
        <taxon>Eggerthellales</taxon>
        <taxon>Eggerthellaceae</taxon>
        <taxon>Rubneribacter</taxon>
    </lineage>
</organism>
<protein>
    <submittedName>
        <fullName evidence="6">FAD-binding protein</fullName>
    </submittedName>
</protein>
<dbReference type="InterPro" id="IPR027477">
    <property type="entry name" value="Succ_DH/fumarate_Rdtase_cat_sf"/>
</dbReference>
<dbReference type="InterPro" id="IPR006311">
    <property type="entry name" value="TAT_signal"/>
</dbReference>
<name>A0A2K2U2T1_9ACTN</name>
<evidence type="ECO:0000313" key="6">
    <source>
        <dbReference type="EMBL" id="PNV64562.1"/>
    </source>
</evidence>
<dbReference type="AlphaFoldDB" id="A0A2K2U2T1"/>
<dbReference type="Pfam" id="PF00890">
    <property type="entry name" value="FAD_binding_2"/>
    <property type="match status" value="1"/>
</dbReference>
<dbReference type="RefSeq" id="WP_087197045.1">
    <property type="nucleotide sequence ID" value="NZ_PPEL01000085.1"/>
</dbReference>
<keyword evidence="4" id="KW-0560">Oxidoreductase</keyword>
<dbReference type="NCBIfam" id="TIGR01409">
    <property type="entry name" value="TAT_signal_seq"/>
    <property type="match status" value="1"/>
</dbReference>
<gene>
    <name evidence="6" type="ORF">C2L80_11245</name>
</gene>
<proteinExistence type="predicted"/>
<accession>A0A2K2U2T1</accession>
<dbReference type="InterPro" id="IPR003953">
    <property type="entry name" value="FAD-dep_OxRdtase_2_FAD-bd"/>
</dbReference>
<evidence type="ECO:0000313" key="7">
    <source>
        <dbReference type="Proteomes" id="UP000236488"/>
    </source>
</evidence>
<dbReference type="InterPro" id="IPR050315">
    <property type="entry name" value="FAD-oxidoreductase_2"/>
</dbReference>
<evidence type="ECO:0000259" key="5">
    <source>
        <dbReference type="Pfam" id="PF00890"/>
    </source>
</evidence>
<dbReference type="PROSITE" id="PS51318">
    <property type="entry name" value="TAT"/>
    <property type="match status" value="1"/>
</dbReference>
<dbReference type="PANTHER" id="PTHR43400">
    <property type="entry name" value="FUMARATE REDUCTASE"/>
    <property type="match status" value="1"/>
</dbReference>
<feature type="domain" description="FAD-dependent oxidoreductase 2 FAD-binding" evidence="5">
    <location>
        <begin position="134"/>
        <end position="629"/>
    </location>
</feature>
<sequence length="649" mass="69859">MGATSKHTKRSWSRRDFLKSAAAGTVGVAALGALGGCAPQQASSAGSAAESGSGEAGTYDVMQELSTFNRGQNPDAKAPTTPEEYIALKGDGVLSAGGGCEQLNIEPADFMLNKPAWLGDAPEIADIADIEECDVLVIGAGNAGTVAALRCQESGAKVFLAEMQTYDEYDEYACDMACYNSKLFLDKGTPEIDTTEVFNEYMRLSRGHAHQKLVRDYAMRSGEMLDWMVERIPTEYVEKYAKTSNYKGNDNFSGECCGQKSWPAMTQWRDEESNINMWPFVIRSVHAAFEEAGGTIKWGYQGVVLVKEGDAVTGAVFRDVDGAYHQINAKATIVAAGDFGGNPDMRLDLSDQMRNLAWSYGNDRTDATMVGGMGRDGSGIRMCMWAGGTMEGGPRAGQAAGINGVPGFAFGGAWPCFGNDGKRFMNETMVKHGSNGYLDMLPEGWLLVNVTDANWEEYLSHQGYGHETMDRSSDYMVAEVRENMANYKTGKDGFDVRAFARFGKEYSTVYAADTLDELADIVGYTGEAKENFLAEVERYNELCAKGHDDDWGCDPQNLFPIKDAPFFASFGTTGGNPSGGLCQHAAICTDGRYQVLTGAKEPIAGLYAAGNTCGQRYGIQYATPTAGNSCGSALTSGYCAAECVIEDLA</sequence>
<evidence type="ECO:0000256" key="2">
    <source>
        <dbReference type="ARBA" id="ARBA00022630"/>
    </source>
</evidence>
<keyword evidence="2" id="KW-0285">Flavoprotein</keyword>
<keyword evidence="3" id="KW-0274">FAD</keyword>
<dbReference type="SUPFAM" id="SSF51905">
    <property type="entry name" value="FAD/NAD(P)-binding domain"/>
    <property type="match status" value="1"/>
</dbReference>
<dbReference type="Gene3D" id="3.50.50.60">
    <property type="entry name" value="FAD/NAD(P)-binding domain"/>
    <property type="match status" value="2"/>
</dbReference>
<dbReference type="Gene3D" id="3.90.700.10">
    <property type="entry name" value="Succinate dehydrogenase/fumarate reductase flavoprotein, catalytic domain"/>
    <property type="match status" value="1"/>
</dbReference>
<dbReference type="InterPro" id="IPR019546">
    <property type="entry name" value="TAT_signal_bac_arc"/>
</dbReference>
<comment type="caution">
    <text evidence="6">The sequence shown here is derived from an EMBL/GenBank/DDBJ whole genome shotgun (WGS) entry which is preliminary data.</text>
</comment>
<dbReference type="GO" id="GO:0033765">
    <property type="term" value="F:steroid dehydrogenase activity, acting on the CH-CH group of donors"/>
    <property type="evidence" value="ECO:0007669"/>
    <property type="project" value="UniProtKB-ARBA"/>
</dbReference>
<dbReference type="SUPFAM" id="SSF56425">
    <property type="entry name" value="Succinate dehydrogenase/fumarate reductase flavoprotein, catalytic domain"/>
    <property type="match status" value="1"/>
</dbReference>
<dbReference type="PANTHER" id="PTHR43400:SF7">
    <property type="entry name" value="FAD-DEPENDENT OXIDOREDUCTASE 2 FAD BINDING DOMAIN-CONTAINING PROTEIN"/>
    <property type="match status" value="1"/>
</dbReference>
<reference evidence="6 7" key="1">
    <citation type="journal article" date="2018" name="Int. J. Syst. Evol. Microbiol.">
        <title>Rubneribacter badeniensis gen. nov., sp. nov. and Enteroscipio rubneri gen. nov., sp. nov., new members of the Eggerthellaceae isolated from human faeces.</title>
        <authorList>
            <person name="Danylec N."/>
            <person name="Gobl A."/>
            <person name="Stoll D.A."/>
            <person name="Hetzer B."/>
            <person name="Kulling S.E."/>
            <person name="Huch M."/>
        </authorList>
    </citation>
    <scope>NUCLEOTIDE SEQUENCE [LARGE SCALE GENOMIC DNA]</scope>
    <source>
        <strain evidence="6 7">ResAG-85</strain>
    </source>
</reference>
<comment type="cofactor">
    <cofactor evidence="1">
        <name>FAD</name>
        <dbReference type="ChEBI" id="CHEBI:57692"/>
    </cofactor>
</comment>